<dbReference type="GO" id="GO:0005524">
    <property type="term" value="F:ATP binding"/>
    <property type="evidence" value="ECO:0007669"/>
    <property type="project" value="UniProtKB-KW"/>
</dbReference>
<dbReference type="InterPro" id="IPR005714">
    <property type="entry name" value="ATPase_T3SS_FliI/YscN"/>
</dbReference>
<keyword evidence="6" id="KW-0653">Protein transport</keyword>
<keyword evidence="7" id="KW-1278">Translocase</keyword>
<dbReference type="InterPro" id="IPR003593">
    <property type="entry name" value="AAA+_ATPase"/>
</dbReference>
<dbReference type="NCBIfam" id="TIGR01026">
    <property type="entry name" value="fliI_yscN"/>
    <property type="match status" value="1"/>
</dbReference>
<dbReference type="PANTHER" id="PTHR15184:SF9">
    <property type="entry name" value="SPI-1 TYPE 3 SECRETION SYSTEM ATPASE"/>
    <property type="match status" value="1"/>
</dbReference>
<sequence length="444" mass="46405">METDFSALAAEFSRLSNTRRVGRVASVGAATIEVEGLTRHARIGDQVEVASARGERLGGEVVALDAARARAMAYGPIDGVAVGDAVALTGRAGVHPDISWTGRVVDAFGQPLDGRPLRAGAASADPRAAAPAPATRKGLGARLATGLAVFDTMLPLARGQRIGIFAGSGVGKSTLLADLARGIEADVVVLALIGERGRELRDFVDHVLGPEGMARSVVIAATSDQAPLIKRRAAWMAMAVAETFRDQGRHVLLLIDSLTRFAEAHREIALTTGEAPSLRGFPPSVANLIAALCERAGPGPSGKGDITGVFSVLVAGSDMEEPVADIARGVLDGHVVLDRDIAERGRFPAVDVRRSVSRSLPRIASAEENVLILRARRILTTYENAALMIRTGLYVAGSDPAIDEAARLWPALDACFTERSPGVDRSFARLGEILEGTTAVTGAG</sequence>
<reference evidence="10 11" key="1">
    <citation type="submission" date="2019-06" db="EMBL/GenBank/DDBJ databases">
        <title>A novel bacterium of genus Amaricoccus, isolated from marine sediment.</title>
        <authorList>
            <person name="Huang H."/>
            <person name="Mo K."/>
            <person name="Hu Y."/>
        </authorList>
    </citation>
    <scope>NUCLEOTIDE SEQUENCE [LARGE SCALE GENOMIC DNA]</scope>
    <source>
        <strain evidence="10 11">HB172011</strain>
    </source>
</reference>
<keyword evidence="5" id="KW-0067">ATP-binding</keyword>
<comment type="catalytic activity">
    <reaction evidence="8">
        <text>ATP + H2O + cellular proteinSide 1 = ADP + phosphate + cellular proteinSide 2.</text>
        <dbReference type="EC" id="7.4.2.8"/>
    </reaction>
</comment>
<dbReference type="InterPro" id="IPR050053">
    <property type="entry name" value="ATPase_alpha/beta_chains"/>
</dbReference>
<dbReference type="InterPro" id="IPR040627">
    <property type="entry name" value="T3SS_ATPase_C"/>
</dbReference>
<proteinExistence type="predicted"/>
<keyword evidence="3" id="KW-0963">Cytoplasm</keyword>
<dbReference type="GO" id="GO:0046933">
    <property type="term" value="F:proton-transporting ATP synthase activity, rotational mechanism"/>
    <property type="evidence" value="ECO:0007669"/>
    <property type="project" value="TreeGrafter"/>
</dbReference>
<dbReference type="AlphaFoldDB" id="A0A501WUS9"/>
<dbReference type="PANTHER" id="PTHR15184">
    <property type="entry name" value="ATP SYNTHASE"/>
    <property type="match status" value="1"/>
</dbReference>
<dbReference type="GO" id="GO:0005737">
    <property type="term" value="C:cytoplasm"/>
    <property type="evidence" value="ECO:0007669"/>
    <property type="project" value="UniProtKB-SubCell"/>
</dbReference>
<gene>
    <name evidence="10" type="ORF">FJM51_04745</name>
</gene>
<evidence type="ECO:0000259" key="9">
    <source>
        <dbReference type="SMART" id="SM00382"/>
    </source>
</evidence>
<dbReference type="EMBL" id="VFRP01000003">
    <property type="protein sequence ID" value="TPE52492.1"/>
    <property type="molecule type" value="Genomic_DNA"/>
</dbReference>
<evidence type="ECO:0000256" key="6">
    <source>
        <dbReference type="ARBA" id="ARBA00022927"/>
    </source>
</evidence>
<organism evidence="10 11">
    <name type="scientific">Amaricoccus solimangrovi</name>
    <dbReference type="NCBI Taxonomy" id="2589815"/>
    <lineage>
        <taxon>Bacteria</taxon>
        <taxon>Pseudomonadati</taxon>
        <taxon>Pseudomonadota</taxon>
        <taxon>Alphaproteobacteria</taxon>
        <taxon>Rhodobacterales</taxon>
        <taxon>Paracoccaceae</taxon>
        <taxon>Amaricoccus</taxon>
    </lineage>
</organism>
<keyword evidence="4" id="KW-0547">Nucleotide-binding</keyword>
<dbReference type="Proteomes" id="UP000319255">
    <property type="component" value="Unassembled WGS sequence"/>
</dbReference>
<evidence type="ECO:0000256" key="5">
    <source>
        <dbReference type="ARBA" id="ARBA00022840"/>
    </source>
</evidence>
<dbReference type="FunFam" id="3.40.50.12240:FF:000002">
    <property type="entry name" value="Flagellum-specific ATP synthase FliI"/>
    <property type="match status" value="1"/>
</dbReference>
<dbReference type="SUPFAM" id="SSF52540">
    <property type="entry name" value="P-loop containing nucleoside triphosphate hydrolases"/>
    <property type="match status" value="1"/>
</dbReference>
<evidence type="ECO:0000256" key="3">
    <source>
        <dbReference type="ARBA" id="ARBA00022490"/>
    </source>
</evidence>
<dbReference type="InterPro" id="IPR000194">
    <property type="entry name" value="ATPase_F1/V1/A1_a/bsu_nucl-bd"/>
</dbReference>
<comment type="subcellular location">
    <subcellularLocation>
        <location evidence="1">Cytoplasm</location>
    </subcellularLocation>
</comment>
<name>A0A501WUS9_9RHOB</name>
<protein>
    <submittedName>
        <fullName evidence="10">FliI/YscN family ATPase</fullName>
    </submittedName>
</protein>
<evidence type="ECO:0000256" key="7">
    <source>
        <dbReference type="ARBA" id="ARBA00022967"/>
    </source>
</evidence>
<evidence type="ECO:0000313" key="11">
    <source>
        <dbReference type="Proteomes" id="UP000319255"/>
    </source>
</evidence>
<dbReference type="Pfam" id="PF00006">
    <property type="entry name" value="ATP-synt_ab"/>
    <property type="match status" value="1"/>
</dbReference>
<accession>A0A501WUS9</accession>
<keyword evidence="2" id="KW-0813">Transport</keyword>
<dbReference type="Pfam" id="PF02874">
    <property type="entry name" value="ATP-synt_ab_N"/>
    <property type="match status" value="1"/>
</dbReference>
<dbReference type="OrthoDB" id="9801639at2"/>
<evidence type="ECO:0000256" key="4">
    <source>
        <dbReference type="ARBA" id="ARBA00022741"/>
    </source>
</evidence>
<comment type="caution">
    <text evidence="10">The sequence shown here is derived from an EMBL/GenBank/DDBJ whole genome shotgun (WGS) entry which is preliminary data.</text>
</comment>
<dbReference type="RefSeq" id="WP_140452975.1">
    <property type="nucleotide sequence ID" value="NZ_VFRP01000003.1"/>
</dbReference>
<dbReference type="GO" id="GO:0008564">
    <property type="term" value="F:protein-exporting ATPase activity"/>
    <property type="evidence" value="ECO:0007669"/>
    <property type="project" value="UniProtKB-EC"/>
</dbReference>
<dbReference type="Pfam" id="PF18269">
    <property type="entry name" value="T3SS_ATPase_C"/>
    <property type="match status" value="1"/>
</dbReference>
<dbReference type="InterPro" id="IPR020003">
    <property type="entry name" value="ATPase_a/bsu_AS"/>
</dbReference>
<dbReference type="InterPro" id="IPR004100">
    <property type="entry name" value="ATPase_F1/V1/A1_a/bsu_N"/>
</dbReference>
<evidence type="ECO:0000256" key="1">
    <source>
        <dbReference type="ARBA" id="ARBA00004496"/>
    </source>
</evidence>
<dbReference type="GO" id="GO:0030257">
    <property type="term" value="C:type III protein secretion system complex"/>
    <property type="evidence" value="ECO:0007669"/>
    <property type="project" value="InterPro"/>
</dbReference>
<dbReference type="Gene3D" id="3.40.50.12240">
    <property type="match status" value="1"/>
</dbReference>
<dbReference type="InterPro" id="IPR027417">
    <property type="entry name" value="P-loop_NTPase"/>
</dbReference>
<dbReference type="SMART" id="SM00382">
    <property type="entry name" value="AAA"/>
    <property type="match status" value="1"/>
</dbReference>
<evidence type="ECO:0000313" key="10">
    <source>
        <dbReference type="EMBL" id="TPE52492.1"/>
    </source>
</evidence>
<dbReference type="PROSITE" id="PS00152">
    <property type="entry name" value="ATPASE_ALPHA_BETA"/>
    <property type="match status" value="1"/>
</dbReference>
<feature type="domain" description="AAA+ ATPase" evidence="9">
    <location>
        <begin position="158"/>
        <end position="342"/>
    </location>
</feature>
<dbReference type="GO" id="GO:0030254">
    <property type="term" value="P:protein secretion by the type III secretion system"/>
    <property type="evidence" value="ECO:0007669"/>
    <property type="project" value="InterPro"/>
</dbReference>
<dbReference type="GO" id="GO:0016887">
    <property type="term" value="F:ATP hydrolysis activity"/>
    <property type="evidence" value="ECO:0007669"/>
    <property type="project" value="InterPro"/>
</dbReference>
<evidence type="ECO:0000256" key="8">
    <source>
        <dbReference type="ARBA" id="ARBA00034006"/>
    </source>
</evidence>
<evidence type="ECO:0000256" key="2">
    <source>
        <dbReference type="ARBA" id="ARBA00022448"/>
    </source>
</evidence>
<keyword evidence="11" id="KW-1185">Reference proteome</keyword>